<name>A0A679JUK5_9HYPH</name>
<evidence type="ECO:0000256" key="1">
    <source>
        <dbReference type="SAM" id="SignalP"/>
    </source>
</evidence>
<dbReference type="Proteomes" id="UP001055307">
    <property type="component" value="Unassembled WGS sequence"/>
</dbReference>
<keyword evidence="1" id="KW-0732">Signal</keyword>
<reference evidence="3" key="3">
    <citation type="submission" date="2021-08" db="EMBL/GenBank/DDBJ databases">
        <authorList>
            <person name="Tani A."/>
            <person name="Ola A."/>
            <person name="Ogura Y."/>
            <person name="Katsura K."/>
            <person name="Hayashi T."/>
        </authorList>
    </citation>
    <scope>NUCLEOTIDE SEQUENCE</scope>
    <source>
        <strain evidence="3">DSM 21893</strain>
    </source>
</reference>
<sequence>MIDRGYLIAAAFAFGFVLSAPAWAQNAPKGYYEAMAEAGGQLDAFGVACGKIDRITATTHRSKLQQDFATKGLSAVEFARIYDKAFDAMTVETQSNPASLKASCDKISKIVTPPK</sequence>
<evidence type="ECO:0000313" key="2">
    <source>
        <dbReference type="EMBL" id="CAA2144192.1"/>
    </source>
</evidence>
<reference evidence="3" key="1">
    <citation type="journal article" date="2016" name="Front. Microbiol.">
        <title>Genome Sequence of the Piezophilic, Mesophilic Sulfate-Reducing Bacterium Desulfovibrio indicus J2T.</title>
        <authorList>
            <person name="Cao J."/>
            <person name="Maignien L."/>
            <person name="Shao Z."/>
            <person name="Alain K."/>
            <person name="Jebbar M."/>
        </authorList>
    </citation>
    <scope>NUCLEOTIDE SEQUENCE</scope>
    <source>
        <strain evidence="3">DSM 21893</strain>
    </source>
</reference>
<gene>
    <name evidence="2" type="ORF">MBLL_03310</name>
    <name evidence="3" type="ORF">OICFNHDK_0206</name>
</gene>
<dbReference type="RefSeq" id="WP_056147842.1">
    <property type="nucleotide sequence ID" value="NZ_BPQF01000001.1"/>
</dbReference>
<evidence type="ECO:0000313" key="4">
    <source>
        <dbReference type="Proteomes" id="UP001055307"/>
    </source>
</evidence>
<keyword evidence="4" id="KW-1185">Reference proteome</keyword>
<evidence type="ECO:0000313" key="3">
    <source>
        <dbReference type="EMBL" id="GJD37768.1"/>
    </source>
</evidence>
<feature type="signal peptide" evidence="1">
    <location>
        <begin position="1"/>
        <end position="24"/>
    </location>
</feature>
<feature type="chain" id="PRO_5044628403" evidence="1">
    <location>
        <begin position="25"/>
        <end position="115"/>
    </location>
</feature>
<organism evidence="2">
    <name type="scientific">Methylobacterium bullatum</name>
    <dbReference type="NCBI Taxonomy" id="570505"/>
    <lineage>
        <taxon>Bacteria</taxon>
        <taxon>Pseudomonadati</taxon>
        <taxon>Pseudomonadota</taxon>
        <taxon>Alphaproteobacteria</taxon>
        <taxon>Hyphomicrobiales</taxon>
        <taxon>Methylobacteriaceae</taxon>
        <taxon>Methylobacterium</taxon>
    </lineage>
</organism>
<dbReference type="AlphaFoldDB" id="A0A679JUK5"/>
<accession>A0A679JUK5</accession>
<protein>
    <submittedName>
        <fullName evidence="2">Uncharacterized protein</fullName>
    </submittedName>
</protein>
<dbReference type="EMBL" id="BPQF01000001">
    <property type="protein sequence ID" value="GJD37768.1"/>
    <property type="molecule type" value="Genomic_DNA"/>
</dbReference>
<proteinExistence type="predicted"/>
<dbReference type="EMBL" id="LR743511">
    <property type="protein sequence ID" value="CAA2144192.1"/>
    <property type="molecule type" value="Genomic_DNA"/>
</dbReference>
<reference evidence="2" key="2">
    <citation type="submission" date="2019-12" db="EMBL/GenBank/DDBJ databases">
        <authorList>
            <person name="Cremers G."/>
        </authorList>
    </citation>
    <scope>NUCLEOTIDE SEQUENCE</scope>
    <source>
        <strain evidence="2">Mbul2</strain>
    </source>
</reference>